<dbReference type="InterPro" id="IPR036259">
    <property type="entry name" value="MFS_trans_sf"/>
</dbReference>
<dbReference type="RefSeq" id="WP_054873452.1">
    <property type="nucleotide sequence ID" value="NZ_LKET01000014.1"/>
</dbReference>
<feature type="transmembrane region" description="Helical" evidence="6">
    <location>
        <begin position="112"/>
        <end position="133"/>
    </location>
</feature>
<dbReference type="SUPFAM" id="SSF103473">
    <property type="entry name" value="MFS general substrate transporter"/>
    <property type="match status" value="1"/>
</dbReference>
<keyword evidence="5 6" id="KW-0472">Membrane</keyword>
<dbReference type="PROSITE" id="PS50850">
    <property type="entry name" value="MFS"/>
    <property type="match status" value="1"/>
</dbReference>
<dbReference type="PANTHER" id="PTHR11360">
    <property type="entry name" value="MONOCARBOXYLATE TRANSPORTER"/>
    <property type="match status" value="1"/>
</dbReference>
<feature type="transmembrane region" description="Helical" evidence="6">
    <location>
        <begin position="49"/>
        <end position="70"/>
    </location>
</feature>
<proteinExistence type="predicted"/>
<keyword evidence="2" id="KW-0813">Transport</keyword>
<feature type="transmembrane region" description="Helical" evidence="6">
    <location>
        <begin position="238"/>
        <end position="264"/>
    </location>
</feature>
<dbReference type="STRING" id="36849.OXPF_03080"/>
<dbReference type="GO" id="GO:0005886">
    <property type="term" value="C:plasma membrane"/>
    <property type="evidence" value="ECO:0007669"/>
    <property type="project" value="UniProtKB-SubCell"/>
</dbReference>
<evidence type="ECO:0000256" key="2">
    <source>
        <dbReference type="ARBA" id="ARBA00022448"/>
    </source>
</evidence>
<gene>
    <name evidence="8" type="primary">yhjX</name>
    <name evidence="8" type="ORF">OXPF_03080</name>
</gene>
<evidence type="ECO:0000313" key="8">
    <source>
        <dbReference type="EMBL" id="KPU46198.1"/>
    </source>
</evidence>
<dbReference type="Proteomes" id="UP000050326">
    <property type="component" value="Unassembled WGS sequence"/>
</dbReference>
<dbReference type="OrthoDB" id="9793415at2"/>
<accession>A0A0P8WEN0</accession>
<feature type="transmembrane region" description="Helical" evidence="6">
    <location>
        <begin position="145"/>
        <end position="167"/>
    </location>
</feature>
<evidence type="ECO:0000256" key="1">
    <source>
        <dbReference type="ARBA" id="ARBA00004651"/>
    </source>
</evidence>
<feature type="transmembrane region" description="Helical" evidence="6">
    <location>
        <begin position="285"/>
        <end position="303"/>
    </location>
</feature>
<organism evidence="8 9">
    <name type="scientific">Oxobacter pfennigii</name>
    <dbReference type="NCBI Taxonomy" id="36849"/>
    <lineage>
        <taxon>Bacteria</taxon>
        <taxon>Bacillati</taxon>
        <taxon>Bacillota</taxon>
        <taxon>Clostridia</taxon>
        <taxon>Eubacteriales</taxon>
        <taxon>Clostridiaceae</taxon>
        <taxon>Oxobacter</taxon>
    </lineage>
</organism>
<evidence type="ECO:0000313" key="9">
    <source>
        <dbReference type="Proteomes" id="UP000050326"/>
    </source>
</evidence>
<evidence type="ECO:0000256" key="6">
    <source>
        <dbReference type="SAM" id="Phobius"/>
    </source>
</evidence>
<evidence type="ECO:0000259" key="7">
    <source>
        <dbReference type="PROSITE" id="PS50850"/>
    </source>
</evidence>
<feature type="transmembrane region" description="Helical" evidence="6">
    <location>
        <begin position="323"/>
        <end position="345"/>
    </location>
</feature>
<feature type="transmembrane region" description="Helical" evidence="6">
    <location>
        <begin position="82"/>
        <end position="100"/>
    </location>
</feature>
<dbReference type="Pfam" id="PF07690">
    <property type="entry name" value="MFS_1"/>
    <property type="match status" value="1"/>
</dbReference>
<evidence type="ECO:0000256" key="4">
    <source>
        <dbReference type="ARBA" id="ARBA00022989"/>
    </source>
</evidence>
<evidence type="ECO:0000256" key="3">
    <source>
        <dbReference type="ARBA" id="ARBA00022692"/>
    </source>
</evidence>
<dbReference type="InterPro" id="IPR011701">
    <property type="entry name" value="MFS"/>
</dbReference>
<dbReference type="Gene3D" id="1.20.1250.20">
    <property type="entry name" value="MFS general substrate transporter like domains"/>
    <property type="match status" value="2"/>
</dbReference>
<dbReference type="GO" id="GO:0022857">
    <property type="term" value="F:transmembrane transporter activity"/>
    <property type="evidence" value="ECO:0007669"/>
    <property type="project" value="InterPro"/>
</dbReference>
<dbReference type="AlphaFoldDB" id="A0A0P8WEN0"/>
<keyword evidence="9" id="KW-1185">Reference proteome</keyword>
<comment type="subcellular location">
    <subcellularLocation>
        <location evidence="1">Cell membrane</location>
        <topology evidence="1">Multi-pass membrane protein</topology>
    </subcellularLocation>
</comment>
<feature type="transmembrane region" description="Helical" evidence="6">
    <location>
        <begin position="179"/>
        <end position="199"/>
    </location>
</feature>
<comment type="caution">
    <text evidence="8">The sequence shown here is derived from an EMBL/GenBank/DDBJ whole genome shotgun (WGS) entry which is preliminary data.</text>
</comment>
<protein>
    <submittedName>
        <fullName evidence="8">Putative MFS-type transporter YhjX</fullName>
    </submittedName>
</protein>
<feature type="domain" description="Major facilitator superfamily (MFS) profile" evidence="7">
    <location>
        <begin position="1"/>
        <end position="428"/>
    </location>
</feature>
<keyword evidence="4 6" id="KW-1133">Transmembrane helix</keyword>
<dbReference type="InterPro" id="IPR020846">
    <property type="entry name" value="MFS_dom"/>
</dbReference>
<feature type="transmembrane region" description="Helical" evidence="6">
    <location>
        <begin position="401"/>
        <end position="426"/>
    </location>
</feature>
<dbReference type="InterPro" id="IPR050327">
    <property type="entry name" value="Proton-linked_MCT"/>
</dbReference>
<feature type="transmembrane region" description="Helical" evidence="6">
    <location>
        <begin position="376"/>
        <end position="395"/>
    </location>
</feature>
<evidence type="ECO:0000256" key="5">
    <source>
        <dbReference type="ARBA" id="ARBA00023136"/>
    </source>
</evidence>
<sequence>MSFLTKGIGEDKRWFYPISAFVIAACFSTTGLWTLFYPHIQTYFKLETVAGIVVSATFIGIGSMIMGPPVAGFFLDKYGPKIPFALASVTALSGFLVLTGMFTQSSWNTAMYFWYVGSFLTGFGSGMFSGSYTSTVAKWFPDKTGTALGIASAGMSLGLMFTSPLAASLIKSMGFTKAIFLLLGFLGFIMMVFVGVLFWKTPSPDWKPAGWVPKSRTPGKAVEQKQYTFTEAIRDSRFWILFGGFICSAFANRLFTANASLIIMEGLTKGGMAQDVIVSTMVPRYLSIVAFTGLFGKLMWGYLTDKLGGPFITLPLMYFTSGAFMAIFFMGYTSPINLVVSGFLFNLAMGGEGTVHYAAVPWVFGRKNIGKIMTTLNSFSVGLGLTLGPFFGAFIKDATGGYYWAIVLAVALRMIATAFSLVGFFVTKKKTAEELKNAAASQ</sequence>
<dbReference type="EMBL" id="LKET01000014">
    <property type="protein sequence ID" value="KPU46198.1"/>
    <property type="molecule type" value="Genomic_DNA"/>
</dbReference>
<dbReference type="PROSITE" id="PS51257">
    <property type="entry name" value="PROKAR_LIPOPROTEIN"/>
    <property type="match status" value="1"/>
</dbReference>
<name>A0A0P8WEN0_9CLOT</name>
<reference evidence="8 9" key="1">
    <citation type="submission" date="2015-09" db="EMBL/GenBank/DDBJ databases">
        <title>Genome sequence of Oxobacter pfennigii DSM 3222.</title>
        <authorList>
            <person name="Poehlein A."/>
            <person name="Bengelsdorf F.R."/>
            <person name="Schiel-Bengelsdorf B."/>
            <person name="Duerre P."/>
            <person name="Daniel R."/>
        </authorList>
    </citation>
    <scope>NUCLEOTIDE SEQUENCE [LARGE SCALE GENOMIC DNA]</scope>
    <source>
        <strain evidence="8 9">DSM 3222</strain>
    </source>
</reference>
<keyword evidence="3 6" id="KW-0812">Transmembrane</keyword>
<feature type="transmembrane region" description="Helical" evidence="6">
    <location>
        <begin position="14"/>
        <end position="37"/>
    </location>
</feature>